<evidence type="ECO:0000256" key="1">
    <source>
        <dbReference type="SAM" id="Phobius"/>
    </source>
</evidence>
<accession>A0A8S5UX52</accession>
<reference evidence="2" key="1">
    <citation type="journal article" date="2021" name="Proc. Natl. Acad. Sci. U.S.A.">
        <title>A Catalog of Tens of Thousands of Viruses from Human Metagenomes Reveals Hidden Associations with Chronic Diseases.</title>
        <authorList>
            <person name="Tisza M.J."/>
            <person name="Buck C.B."/>
        </authorList>
    </citation>
    <scope>NUCLEOTIDE SEQUENCE</scope>
    <source>
        <strain evidence="2">CtDmR33</strain>
    </source>
</reference>
<evidence type="ECO:0000313" key="2">
    <source>
        <dbReference type="EMBL" id="DAF99063.1"/>
    </source>
</evidence>
<feature type="transmembrane region" description="Helical" evidence="1">
    <location>
        <begin position="505"/>
        <end position="524"/>
    </location>
</feature>
<proteinExistence type="predicted"/>
<organism evidence="2">
    <name type="scientific">Siphoviridae sp. ctDmR33</name>
    <dbReference type="NCBI Taxonomy" id="2825389"/>
    <lineage>
        <taxon>Viruses</taxon>
        <taxon>Duplodnaviria</taxon>
        <taxon>Heunggongvirae</taxon>
        <taxon>Uroviricota</taxon>
        <taxon>Caudoviricetes</taxon>
    </lineage>
</organism>
<keyword evidence="1" id="KW-1133">Transmembrane helix</keyword>
<protein>
    <submittedName>
        <fullName evidence="2">Uncharacterized protein</fullName>
    </submittedName>
</protein>
<keyword evidence="1" id="KW-0812">Transmembrane</keyword>
<sequence>MVGGLAEGLRQARDLAVIPLGTVVKTNLTVNLVLVRRTSLRKRFKEEIALARNRHINRRANTGVDEKRRGFRNVGVRHDTDHAKRGNEVINLDAVDFTSGGNHRHAVAGSVGVQLHKVDRAHHKHQTVSGSMRVADRLEQFCDHPEIKSRTASRFHVGSNRTCNTARFVSDVVVSAVLIHAVQERELNVVLHRLHRICNLKIQFVRRVRNLSSVVQAGKLPHRGLLAIRDRQRLLENLTDVRVLRARHKFRRGSGQRASFGNSRLCRAAARGIRERSGETPMLNGAGLAANQRAKRSFGVALVEEHAAIIQQIVGSHNGRFISSHSFFSPLSFVLLLLLEPHKRRNSRHITASVRIRNPRTVIHRRSGASDRRFRRFLHELFAQGLFEVFRVFSLVINLRFPVAVHNRFCLCSGKFGAPTQTEVFILHIREQNSLFQFRNTGFRIRTLLLVLSHLPLVFCGLLHHLIELLLRIHTFRRVVTLQGGSNFFGGHIVAVFFTQNLFQIHLLSSFCVFLWLLCQKMCVFTTSLSHFNGQQIAPTVIMRFIWYFIDGVDFAVSFTARLASAVIQRSNPFHALNAAIRECSQNRFVFDVDCVLLRLPPPCVCGPTDILPHRLLACVGHERFHQTHSLSLNFVLINVLRHRVIRGKQYGNHQQRVCFLLLFKTRVASV</sequence>
<name>A0A8S5UX52_9CAUD</name>
<keyword evidence="1" id="KW-0472">Membrane</keyword>
<dbReference type="EMBL" id="BK016159">
    <property type="protein sequence ID" value="DAF99063.1"/>
    <property type="molecule type" value="Genomic_DNA"/>
</dbReference>
<feature type="transmembrane region" description="Helical" evidence="1">
    <location>
        <begin position="445"/>
        <end position="467"/>
    </location>
</feature>